<dbReference type="PROSITE" id="PS50929">
    <property type="entry name" value="ABC_TM1F"/>
    <property type="match status" value="1"/>
</dbReference>
<reference evidence="7 8" key="1">
    <citation type="submission" date="2023-04" db="EMBL/GenBank/DDBJ databases">
        <title>Marinoamorphus aggregata gen. nov., sp. Nov., isolate from tissue of brittle star Ophioplocus japonicus.</title>
        <authorList>
            <person name="Kawano K."/>
            <person name="Sawayama S."/>
            <person name="Nakagawa S."/>
        </authorList>
    </citation>
    <scope>NUCLEOTIDE SEQUENCE [LARGE SCALE GENOMIC DNA]</scope>
    <source>
        <strain evidence="7 8">NKW23</strain>
    </source>
</reference>
<keyword evidence="3 5" id="KW-1133">Transmembrane helix</keyword>
<keyword evidence="8" id="KW-1185">Reference proteome</keyword>
<dbReference type="EMBL" id="BSYI01000004">
    <property type="protein sequence ID" value="GMG81509.1"/>
    <property type="molecule type" value="Genomic_DNA"/>
</dbReference>
<dbReference type="InterPro" id="IPR036640">
    <property type="entry name" value="ABC1_TM_sf"/>
</dbReference>
<organism evidence="7 8">
    <name type="scientific">Paralimibaculum aggregatum</name>
    <dbReference type="NCBI Taxonomy" id="3036245"/>
    <lineage>
        <taxon>Bacteria</taxon>
        <taxon>Pseudomonadati</taxon>
        <taxon>Pseudomonadota</taxon>
        <taxon>Alphaproteobacteria</taxon>
        <taxon>Rhodobacterales</taxon>
        <taxon>Paracoccaceae</taxon>
        <taxon>Paralimibaculum</taxon>
    </lineage>
</organism>
<evidence type="ECO:0000256" key="5">
    <source>
        <dbReference type="SAM" id="Phobius"/>
    </source>
</evidence>
<dbReference type="Proteomes" id="UP001239909">
    <property type="component" value="Unassembled WGS sequence"/>
</dbReference>
<dbReference type="Gene3D" id="1.20.1560.10">
    <property type="entry name" value="ABC transporter type 1, transmembrane domain"/>
    <property type="match status" value="1"/>
</dbReference>
<evidence type="ECO:0000256" key="2">
    <source>
        <dbReference type="ARBA" id="ARBA00022692"/>
    </source>
</evidence>
<feature type="transmembrane region" description="Helical" evidence="5">
    <location>
        <begin position="260"/>
        <end position="282"/>
    </location>
</feature>
<dbReference type="GO" id="GO:0005524">
    <property type="term" value="F:ATP binding"/>
    <property type="evidence" value="ECO:0007669"/>
    <property type="project" value="UniProtKB-KW"/>
</dbReference>
<dbReference type="InterPro" id="IPR027417">
    <property type="entry name" value="P-loop_NTPase"/>
</dbReference>
<evidence type="ECO:0000256" key="3">
    <source>
        <dbReference type="ARBA" id="ARBA00022989"/>
    </source>
</evidence>
<comment type="subcellular location">
    <subcellularLocation>
        <location evidence="1">Cell membrane</location>
        <topology evidence="1">Multi-pass membrane protein</topology>
    </subcellularLocation>
</comment>
<evidence type="ECO:0000256" key="4">
    <source>
        <dbReference type="ARBA" id="ARBA00023136"/>
    </source>
</evidence>
<feature type="transmembrane region" description="Helical" evidence="5">
    <location>
        <begin position="23"/>
        <end position="40"/>
    </location>
</feature>
<name>A0ABQ6LLG7_9RHOB</name>
<dbReference type="SUPFAM" id="SSF90123">
    <property type="entry name" value="ABC transporter transmembrane region"/>
    <property type="match status" value="1"/>
</dbReference>
<sequence length="846" mass="90212">MMDSDREGTLVGFVWRHSRREQCLLLLLTALSFPVVYLSLEVPKLIINEAISGGSFPVRLGGVELGRIGYLMVLSIAFLLLVVANNGIKWLINVGLGICGERLLRRLRFALTERVVRFPMKRLRSLRQGETIQSIMGEIEPLGGFFGEVIVTPVFQLGLFAVFLGFIFVQDVWLGLAAVAFYPVQTILVPVLQARIVALNRARAGNARTLADRIGTLLQLTAEIRSHGTAPWHLSEIAGLLGENAAIRERIFRRKYTIKFLNNFLSQLTPFLLFSIGGYLVIRGALDLGALVAVLAACKELAGPWRALLGYVQRLSDFSSRYRFVQEGFRADGMLAGRIVAGAAGPALHGPLVVEDVPAEPPLDRPAIPRLELPAGGTAILRGGNLANRGAVLRVAAGIDPPEQGRVAIGGTSLEGVPHGAIGAALALVPEAPGLIPGSIRTNLVYGLLRRAGTEAGTGAGAAPGTGPAADAAAPWVDHAAAGVAGPEALEARILDLAGRFGLAPYLRAAAMDRRLTAAELGAWSGPLMRLRHEMAAQKAEIGDLVEPWDAARFNGNGTLLANLLYALPTAPAALPAAYLQDPALRGLLRRLGADRLLLEIGRAIARDLAEIAGSIGSGSGILDRVPGFGRQDILEAAAILARSDDLRRAPSRREAAWLMGLAANFVQTRDKLDVLDAAAQARVLALRARALPLIRGSPAYATFDAETYHPARTVAENILHARRRFDRRSAWGRIDQAMEQAISAQGLGAEILRLGLDAPVAAGAVPAAVLRRIALLRGLLKRPRILLVAVTPDLHPDGEAALLREIRALLPEAALLLAVERSGGIAPGPATVWEIDARGRMVSRA</sequence>
<dbReference type="InterPro" id="IPR011527">
    <property type="entry name" value="ABC1_TM_dom"/>
</dbReference>
<accession>A0ABQ6LLG7</accession>
<feature type="transmembrane region" description="Helical" evidence="5">
    <location>
        <begin position="173"/>
        <end position="192"/>
    </location>
</feature>
<dbReference type="RefSeq" id="WP_285670168.1">
    <property type="nucleotide sequence ID" value="NZ_BSYI01000004.1"/>
</dbReference>
<evidence type="ECO:0000259" key="6">
    <source>
        <dbReference type="PROSITE" id="PS50929"/>
    </source>
</evidence>
<dbReference type="PANTHER" id="PTHR24221">
    <property type="entry name" value="ATP-BINDING CASSETTE SUB-FAMILY B"/>
    <property type="match status" value="1"/>
</dbReference>
<dbReference type="Pfam" id="PF00664">
    <property type="entry name" value="ABC_membrane"/>
    <property type="match status" value="1"/>
</dbReference>
<feature type="transmembrane region" description="Helical" evidence="5">
    <location>
        <begin position="68"/>
        <end position="88"/>
    </location>
</feature>
<keyword evidence="4 5" id="KW-0472">Membrane</keyword>
<evidence type="ECO:0000313" key="8">
    <source>
        <dbReference type="Proteomes" id="UP001239909"/>
    </source>
</evidence>
<feature type="transmembrane region" description="Helical" evidence="5">
    <location>
        <begin position="145"/>
        <end position="167"/>
    </location>
</feature>
<feature type="domain" description="ABC transmembrane type-1" evidence="6">
    <location>
        <begin position="44"/>
        <end position="317"/>
    </location>
</feature>
<keyword evidence="7" id="KW-0067">ATP-binding</keyword>
<evidence type="ECO:0000256" key="1">
    <source>
        <dbReference type="ARBA" id="ARBA00004651"/>
    </source>
</evidence>
<dbReference type="PANTHER" id="PTHR24221:SF646">
    <property type="entry name" value="HAEMOLYSIN SECRETION ATP-BINDING PROTEIN"/>
    <property type="match status" value="1"/>
</dbReference>
<protein>
    <submittedName>
        <fullName evidence="7">ABC transporter ATP-binding protein</fullName>
    </submittedName>
</protein>
<proteinExistence type="predicted"/>
<dbReference type="Gene3D" id="3.40.50.300">
    <property type="entry name" value="P-loop containing nucleotide triphosphate hydrolases"/>
    <property type="match status" value="1"/>
</dbReference>
<keyword evidence="7" id="KW-0547">Nucleotide-binding</keyword>
<keyword evidence="2 5" id="KW-0812">Transmembrane</keyword>
<gene>
    <name evidence="7" type="ORF">LNKW23_07220</name>
</gene>
<dbReference type="InterPro" id="IPR039421">
    <property type="entry name" value="Type_1_exporter"/>
</dbReference>
<comment type="caution">
    <text evidence="7">The sequence shown here is derived from an EMBL/GenBank/DDBJ whole genome shotgun (WGS) entry which is preliminary data.</text>
</comment>
<evidence type="ECO:0000313" key="7">
    <source>
        <dbReference type="EMBL" id="GMG81509.1"/>
    </source>
</evidence>